<protein>
    <submittedName>
        <fullName evidence="1">Uncharacterized protein</fullName>
    </submittedName>
</protein>
<dbReference type="InParanoid" id="M1BPG8"/>
<name>M1BPG8_SOLTU</name>
<dbReference type="HOGENOM" id="CLU_1689803_0_0_1"/>
<sequence>MINKWYTTSNKVVESITPHLEGINIPIAGTSDEYNDDKDIDLDYDSNKSQSGKNCTCTEAFCTCDSSPHIQVLFDDSKEALFDVIQNISDNEARNHFLLELKNLLLNTDKPKPRPIIEPFSTKQLMNRSDNHSEPSFSNLRYEVSSLKEEIRNIKS</sequence>
<dbReference type="AlphaFoldDB" id="M1BPG8"/>
<reference evidence="2" key="1">
    <citation type="journal article" date="2011" name="Nature">
        <title>Genome sequence and analysis of the tuber crop potato.</title>
        <authorList>
            <consortium name="The Potato Genome Sequencing Consortium"/>
        </authorList>
    </citation>
    <scope>NUCLEOTIDE SEQUENCE [LARGE SCALE GENOMIC DNA]</scope>
    <source>
        <strain evidence="2">cv. DM1-3 516 R44</strain>
    </source>
</reference>
<dbReference type="PaxDb" id="4113-PGSC0003DMT400049877"/>
<evidence type="ECO:0000313" key="2">
    <source>
        <dbReference type="Proteomes" id="UP000011115"/>
    </source>
</evidence>
<proteinExistence type="predicted"/>
<dbReference type="Gramene" id="PGSC0003DMT400049877">
    <property type="protein sequence ID" value="PGSC0003DMT400049877"/>
    <property type="gene ID" value="PGSC0003DMG400019381"/>
</dbReference>
<accession>M1BPG8</accession>
<organism evidence="1 2">
    <name type="scientific">Solanum tuberosum</name>
    <name type="common">Potato</name>
    <dbReference type="NCBI Taxonomy" id="4113"/>
    <lineage>
        <taxon>Eukaryota</taxon>
        <taxon>Viridiplantae</taxon>
        <taxon>Streptophyta</taxon>
        <taxon>Embryophyta</taxon>
        <taxon>Tracheophyta</taxon>
        <taxon>Spermatophyta</taxon>
        <taxon>Magnoliopsida</taxon>
        <taxon>eudicotyledons</taxon>
        <taxon>Gunneridae</taxon>
        <taxon>Pentapetalae</taxon>
        <taxon>asterids</taxon>
        <taxon>lamiids</taxon>
        <taxon>Solanales</taxon>
        <taxon>Solanaceae</taxon>
        <taxon>Solanoideae</taxon>
        <taxon>Solaneae</taxon>
        <taxon>Solanum</taxon>
    </lineage>
</organism>
<reference evidence="1" key="2">
    <citation type="submission" date="2015-06" db="UniProtKB">
        <authorList>
            <consortium name="EnsemblPlants"/>
        </authorList>
    </citation>
    <scope>IDENTIFICATION</scope>
    <source>
        <strain evidence="1">DM1-3 516 R44</strain>
    </source>
</reference>
<evidence type="ECO:0000313" key="1">
    <source>
        <dbReference type="EnsemblPlants" id="PGSC0003DMT400049877"/>
    </source>
</evidence>
<dbReference type="Proteomes" id="UP000011115">
    <property type="component" value="Unassembled WGS sequence"/>
</dbReference>
<keyword evidence="2" id="KW-1185">Reference proteome</keyword>
<dbReference type="EnsemblPlants" id="PGSC0003DMT400049877">
    <property type="protein sequence ID" value="PGSC0003DMT400049877"/>
    <property type="gene ID" value="PGSC0003DMG400019381"/>
</dbReference>